<proteinExistence type="predicted"/>
<name>A0A3D2X7G4_9FIRM</name>
<dbReference type="InterPro" id="IPR014198">
    <property type="entry name" value="Spore_III_AB"/>
</dbReference>
<dbReference type="AlphaFoldDB" id="A0A3D2X7G4"/>
<sequence>MREALNCIMRKPKEGESMFVLFLRVAGCALIIGASTGMGFLFGNEIRKRLEDLRAAKTIAILLRGDIRYAQTALPEALENITKRHDGRLTPFFKKVSKELSQFSGVSLAEIWESAMKEELSNTSLTKKDRTCFLEFGKQLGYLDKDMQMNHIDWYVTQVEEDMQEINLDAKEKIRLYRSLGVLLGIFVTILVL</sequence>
<accession>A0A3D2X7G4</accession>
<keyword evidence="1" id="KW-0812">Transmembrane</keyword>
<feature type="transmembrane region" description="Helical" evidence="1">
    <location>
        <begin position="19"/>
        <end position="42"/>
    </location>
</feature>
<organism evidence="2 3">
    <name type="scientific">Lachnoclostridium phytofermentans</name>
    <dbReference type="NCBI Taxonomy" id="66219"/>
    <lineage>
        <taxon>Bacteria</taxon>
        <taxon>Bacillati</taxon>
        <taxon>Bacillota</taxon>
        <taxon>Clostridia</taxon>
        <taxon>Lachnospirales</taxon>
        <taxon>Lachnospiraceae</taxon>
    </lineage>
</organism>
<dbReference type="Pfam" id="PF09548">
    <property type="entry name" value="Spore_III_AB"/>
    <property type="match status" value="1"/>
</dbReference>
<dbReference type="Proteomes" id="UP000262969">
    <property type="component" value="Unassembled WGS sequence"/>
</dbReference>
<dbReference type="PIRSF" id="PIRSF021435">
    <property type="entry name" value="SpoIIIAB"/>
    <property type="match status" value="1"/>
</dbReference>
<reference evidence="2 3" key="1">
    <citation type="journal article" date="2018" name="Nat. Biotechnol.">
        <title>A standardized bacterial taxonomy based on genome phylogeny substantially revises the tree of life.</title>
        <authorList>
            <person name="Parks D.H."/>
            <person name="Chuvochina M."/>
            <person name="Waite D.W."/>
            <person name="Rinke C."/>
            <person name="Skarshewski A."/>
            <person name="Chaumeil P.A."/>
            <person name="Hugenholtz P."/>
        </authorList>
    </citation>
    <scope>NUCLEOTIDE SEQUENCE [LARGE SCALE GENOMIC DNA]</scope>
    <source>
        <strain evidence="2">UBA11728</strain>
    </source>
</reference>
<gene>
    <name evidence="2" type="ORF">DHW61_10560</name>
</gene>
<evidence type="ECO:0000313" key="3">
    <source>
        <dbReference type="Proteomes" id="UP000262969"/>
    </source>
</evidence>
<comment type="caution">
    <text evidence="2">The sequence shown here is derived from an EMBL/GenBank/DDBJ whole genome shotgun (WGS) entry which is preliminary data.</text>
</comment>
<dbReference type="EMBL" id="DPVV01000349">
    <property type="protein sequence ID" value="HCL02834.1"/>
    <property type="molecule type" value="Genomic_DNA"/>
</dbReference>
<keyword evidence="1" id="KW-1133">Transmembrane helix</keyword>
<keyword evidence="1" id="KW-0472">Membrane</keyword>
<evidence type="ECO:0000313" key="2">
    <source>
        <dbReference type="EMBL" id="HCL02834.1"/>
    </source>
</evidence>
<evidence type="ECO:0008006" key="4">
    <source>
        <dbReference type="Google" id="ProtNLM"/>
    </source>
</evidence>
<evidence type="ECO:0000256" key="1">
    <source>
        <dbReference type="SAM" id="Phobius"/>
    </source>
</evidence>
<protein>
    <recommendedName>
        <fullName evidence="4">Stage III sporulation protein AB</fullName>
    </recommendedName>
</protein>